<comment type="similarity">
    <text evidence="3 8">Belongs to the fungal TPase family.</text>
</comment>
<evidence type="ECO:0000259" key="10">
    <source>
        <dbReference type="Pfam" id="PF02940"/>
    </source>
</evidence>
<evidence type="ECO:0000256" key="5">
    <source>
        <dbReference type="ARBA" id="ARBA00022801"/>
    </source>
</evidence>
<feature type="region of interest" description="Disordered" evidence="9">
    <location>
        <begin position="1"/>
        <end position="21"/>
    </location>
</feature>
<dbReference type="PANTHER" id="PTHR28118">
    <property type="entry name" value="POLYNUCLEOTIDE 5'-TRIPHOSPHATASE-RELATED"/>
    <property type="match status" value="1"/>
</dbReference>
<comment type="function">
    <text evidence="8">First step of mRNA capping. Converts the 5'-triphosphate end of a nascent mRNA chain into a diphosphate end.</text>
</comment>
<keyword evidence="4 8" id="KW-0507">mRNA processing</keyword>
<evidence type="ECO:0000313" key="11">
    <source>
        <dbReference type="EMBL" id="KAG2197260.1"/>
    </source>
</evidence>
<proteinExistence type="inferred from homology"/>
<dbReference type="GO" id="GO:0031533">
    <property type="term" value="C:mRNA capping enzyme complex"/>
    <property type="evidence" value="ECO:0007669"/>
    <property type="project" value="UniProtKB-UniRule"/>
</dbReference>
<dbReference type="OrthoDB" id="272147at2759"/>
<comment type="cofactor">
    <cofactor evidence="1 8">
        <name>Mg(2+)</name>
        <dbReference type="ChEBI" id="CHEBI:18420"/>
    </cofactor>
</comment>
<dbReference type="Proteomes" id="UP000650833">
    <property type="component" value="Unassembled WGS sequence"/>
</dbReference>
<protein>
    <recommendedName>
        <fullName evidence="8">mRNA-capping enzyme subunit beta</fullName>
        <ecNumber evidence="8">3.6.1.74</ecNumber>
    </recommendedName>
    <alternativeName>
        <fullName evidence="8">mRNA 5'-phosphatase</fullName>
    </alternativeName>
    <alternativeName>
        <fullName evidence="8">mRNA 5'-triphosphate monophosphatase</fullName>
    </alternativeName>
</protein>
<evidence type="ECO:0000256" key="8">
    <source>
        <dbReference type="RuleBase" id="RU367053"/>
    </source>
</evidence>
<evidence type="ECO:0000256" key="4">
    <source>
        <dbReference type="ARBA" id="ARBA00022664"/>
    </source>
</evidence>
<evidence type="ECO:0000256" key="1">
    <source>
        <dbReference type="ARBA" id="ARBA00001946"/>
    </source>
</evidence>
<evidence type="ECO:0000256" key="9">
    <source>
        <dbReference type="SAM" id="MobiDB-lite"/>
    </source>
</evidence>
<organism evidence="11 12">
    <name type="scientific">Mucor plumbeus</name>
    <dbReference type="NCBI Taxonomy" id="97098"/>
    <lineage>
        <taxon>Eukaryota</taxon>
        <taxon>Fungi</taxon>
        <taxon>Fungi incertae sedis</taxon>
        <taxon>Mucoromycota</taxon>
        <taxon>Mucoromycotina</taxon>
        <taxon>Mucoromycetes</taxon>
        <taxon>Mucorales</taxon>
        <taxon>Mucorineae</taxon>
        <taxon>Mucoraceae</taxon>
        <taxon>Mucor</taxon>
    </lineage>
</organism>
<comment type="subcellular location">
    <subcellularLocation>
        <location evidence="2 8">Nucleus</location>
    </subcellularLocation>
</comment>
<dbReference type="InterPro" id="IPR037009">
    <property type="entry name" value="mRNA_triPase_Cet1_sf"/>
</dbReference>
<keyword evidence="5 8" id="KW-0378">Hydrolase</keyword>
<evidence type="ECO:0000256" key="2">
    <source>
        <dbReference type="ARBA" id="ARBA00004123"/>
    </source>
</evidence>
<evidence type="ECO:0000313" key="12">
    <source>
        <dbReference type="Proteomes" id="UP000650833"/>
    </source>
</evidence>
<keyword evidence="12" id="KW-1185">Reference proteome</keyword>
<dbReference type="GO" id="GO:0006370">
    <property type="term" value="P:7-methylguanosine mRNA capping"/>
    <property type="evidence" value="ECO:0007669"/>
    <property type="project" value="UniProtKB-UniRule"/>
</dbReference>
<keyword evidence="6 8" id="KW-0539">Nucleus</keyword>
<dbReference type="GO" id="GO:0140818">
    <property type="term" value="F:mRNA 5'-triphosphate monophosphatase activity"/>
    <property type="evidence" value="ECO:0007669"/>
    <property type="project" value="UniProtKB-EC"/>
</dbReference>
<keyword evidence="8" id="KW-0506">mRNA capping</keyword>
<dbReference type="CDD" id="cd07470">
    <property type="entry name" value="CYTH-like_mRNA_RTPase"/>
    <property type="match status" value="1"/>
</dbReference>
<sequence length="285" mass="33114">METNNKRPAEEIEAPAAKRQHTNVISREPSIFGIKAVDDVTKYIADFIAEHCQLENVEIEAKLGVLIEKRTNQRINMGALSETIIHPDYMRQYRFESNMPLEQHRHFNKILNEMVNKTQAREYRGERIKYKHTIETDKFHEIPNTRKKLRVTTDQATGKIVPNGIIEKVRVADLNIHAPNQALDFRISINQEQPRSKPNSNPVFERNKDRISYQHGGIAFDLTQVKGAADKDPDVRHELELEFADSNTLAKEKSKHDRKEPSHYTQMIEIFMNNIRLLSRNALKL</sequence>
<dbReference type="EC" id="3.6.1.74" evidence="8"/>
<dbReference type="InterPro" id="IPR033469">
    <property type="entry name" value="CYTH-like_dom_sf"/>
</dbReference>
<reference evidence="11" key="1">
    <citation type="submission" date="2020-12" db="EMBL/GenBank/DDBJ databases">
        <title>Metabolic potential, ecology and presence of endohyphal bacteria is reflected in genomic diversity of Mucoromycotina.</title>
        <authorList>
            <person name="Muszewska A."/>
            <person name="Okrasinska A."/>
            <person name="Steczkiewicz K."/>
            <person name="Drgas O."/>
            <person name="Orlowska M."/>
            <person name="Perlinska-Lenart U."/>
            <person name="Aleksandrzak-Piekarczyk T."/>
            <person name="Szatraj K."/>
            <person name="Zielenkiewicz U."/>
            <person name="Pilsyk S."/>
            <person name="Malc E."/>
            <person name="Mieczkowski P."/>
            <person name="Kruszewska J.S."/>
            <person name="Biernat P."/>
            <person name="Pawlowska J."/>
        </authorList>
    </citation>
    <scope>NUCLEOTIDE SEQUENCE</scope>
    <source>
        <strain evidence="11">CBS 226.32</strain>
    </source>
</reference>
<dbReference type="PANTHER" id="PTHR28118:SF1">
    <property type="entry name" value="POLYNUCLEOTIDE 5'-TRIPHOSPHATASE CTL1-RELATED"/>
    <property type="match status" value="1"/>
</dbReference>
<dbReference type="EMBL" id="JAEPRC010000436">
    <property type="protein sequence ID" value="KAG2197260.1"/>
    <property type="molecule type" value="Genomic_DNA"/>
</dbReference>
<comment type="catalytic activity">
    <reaction evidence="7">
        <text>a 5'-end triphospho-ribonucleoside in mRNA + H2O = a 5'-end diphospho-ribonucleoside in mRNA + phosphate + H(+)</text>
        <dbReference type="Rhea" id="RHEA:67004"/>
        <dbReference type="Rhea" id="RHEA-COMP:17164"/>
        <dbReference type="Rhea" id="RHEA-COMP:17165"/>
        <dbReference type="ChEBI" id="CHEBI:15377"/>
        <dbReference type="ChEBI" id="CHEBI:15378"/>
        <dbReference type="ChEBI" id="CHEBI:43474"/>
        <dbReference type="ChEBI" id="CHEBI:167616"/>
        <dbReference type="ChEBI" id="CHEBI:167618"/>
        <dbReference type="EC" id="3.6.1.74"/>
    </reaction>
    <physiologicalReaction direction="left-to-right" evidence="7">
        <dbReference type="Rhea" id="RHEA:67005"/>
    </physiologicalReaction>
</comment>
<dbReference type="SUPFAM" id="SSF55154">
    <property type="entry name" value="CYTH-like phosphatases"/>
    <property type="match status" value="1"/>
</dbReference>
<evidence type="ECO:0000256" key="6">
    <source>
        <dbReference type="ARBA" id="ARBA00023242"/>
    </source>
</evidence>
<comment type="subunit">
    <text evidence="8">Heterodimer. The mRNA-capping enzyme is composed of two separate chains alpha and beta, respectively a mRNA guanylyltransferase and an mRNA 5'-triphosphate monophosphatase.</text>
</comment>
<accession>A0A8H7QS43</accession>
<feature type="compositionally biased region" description="Basic and acidic residues" evidence="9">
    <location>
        <begin position="1"/>
        <end position="10"/>
    </location>
</feature>
<dbReference type="AlphaFoldDB" id="A0A8H7QS43"/>
<dbReference type="Gene3D" id="3.20.100.10">
    <property type="entry name" value="mRNA triphosphatase Cet1-like"/>
    <property type="match status" value="1"/>
</dbReference>
<feature type="domain" description="mRNA triphosphatase Cet1-like" evidence="10">
    <location>
        <begin position="38"/>
        <end position="243"/>
    </location>
</feature>
<dbReference type="InterPro" id="IPR004206">
    <property type="entry name" value="mRNA_triPase_Cet1"/>
</dbReference>
<gene>
    <name evidence="11" type="ORF">INT46_001786</name>
</gene>
<evidence type="ECO:0000256" key="3">
    <source>
        <dbReference type="ARBA" id="ARBA00006345"/>
    </source>
</evidence>
<evidence type="ECO:0000256" key="7">
    <source>
        <dbReference type="ARBA" id="ARBA00047740"/>
    </source>
</evidence>
<dbReference type="GO" id="GO:0004651">
    <property type="term" value="F:polynucleotide 5'-phosphatase activity"/>
    <property type="evidence" value="ECO:0007669"/>
    <property type="project" value="UniProtKB-UniRule"/>
</dbReference>
<name>A0A8H7QS43_9FUNG</name>
<comment type="caution">
    <text evidence="11">The sequence shown here is derived from an EMBL/GenBank/DDBJ whole genome shotgun (WGS) entry which is preliminary data.</text>
</comment>
<dbReference type="InterPro" id="IPR040343">
    <property type="entry name" value="Cet1/Ctl1"/>
</dbReference>
<dbReference type="Pfam" id="PF02940">
    <property type="entry name" value="mRNA_triPase"/>
    <property type="match status" value="1"/>
</dbReference>